<reference evidence="1" key="2">
    <citation type="submission" date="2020-09" db="EMBL/GenBank/DDBJ databases">
        <authorList>
            <person name="Sun Q."/>
            <person name="Kim S."/>
        </authorList>
    </citation>
    <scope>NUCLEOTIDE SEQUENCE</scope>
    <source>
        <strain evidence="1">KCTC 32437</strain>
    </source>
</reference>
<proteinExistence type="predicted"/>
<gene>
    <name evidence="1" type="ORF">GCM10007989_05040</name>
</gene>
<dbReference type="Proteomes" id="UP000646579">
    <property type="component" value="Unassembled WGS sequence"/>
</dbReference>
<sequence length="85" mass="9499">MPDEQDELAVDWCGRAATLRKVEEALLTGELVTEARFGADMARYATASLGEVQRALNEAIRNCQIARGETPARARYAIRGRMRPY</sequence>
<protein>
    <submittedName>
        <fullName evidence="1">Uncharacterized protein</fullName>
    </submittedName>
</protein>
<evidence type="ECO:0000313" key="2">
    <source>
        <dbReference type="Proteomes" id="UP000646579"/>
    </source>
</evidence>
<accession>A0A918RY59</accession>
<organism evidence="1 2">
    <name type="scientific">Devosia pacifica</name>
    <dbReference type="NCBI Taxonomy" id="1335967"/>
    <lineage>
        <taxon>Bacteria</taxon>
        <taxon>Pseudomonadati</taxon>
        <taxon>Pseudomonadota</taxon>
        <taxon>Alphaproteobacteria</taxon>
        <taxon>Hyphomicrobiales</taxon>
        <taxon>Devosiaceae</taxon>
        <taxon>Devosia</taxon>
    </lineage>
</organism>
<comment type="caution">
    <text evidence="1">The sequence shown here is derived from an EMBL/GenBank/DDBJ whole genome shotgun (WGS) entry which is preliminary data.</text>
</comment>
<dbReference type="AlphaFoldDB" id="A0A918RY59"/>
<keyword evidence="2" id="KW-1185">Reference proteome</keyword>
<dbReference type="EMBL" id="BMZE01000001">
    <property type="protein sequence ID" value="GHA13430.1"/>
    <property type="molecule type" value="Genomic_DNA"/>
</dbReference>
<dbReference type="RefSeq" id="WP_189423022.1">
    <property type="nucleotide sequence ID" value="NZ_BMZE01000001.1"/>
</dbReference>
<name>A0A918RY59_9HYPH</name>
<reference evidence="1" key="1">
    <citation type="journal article" date="2014" name="Int. J. Syst. Evol. Microbiol.">
        <title>Complete genome sequence of Corynebacterium casei LMG S-19264T (=DSM 44701T), isolated from a smear-ripened cheese.</title>
        <authorList>
            <consortium name="US DOE Joint Genome Institute (JGI-PGF)"/>
            <person name="Walter F."/>
            <person name="Albersmeier A."/>
            <person name="Kalinowski J."/>
            <person name="Ruckert C."/>
        </authorList>
    </citation>
    <scope>NUCLEOTIDE SEQUENCE</scope>
    <source>
        <strain evidence="1">KCTC 32437</strain>
    </source>
</reference>
<evidence type="ECO:0000313" key="1">
    <source>
        <dbReference type="EMBL" id="GHA13430.1"/>
    </source>
</evidence>